<dbReference type="Gene3D" id="3.40.50.150">
    <property type="entry name" value="Vaccinia Virus protein VP39"/>
    <property type="match status" value="1"/>
</dbReference>
<dbReference type="Gene3D" id="1.10.10.10">
    <property type="entry name" value="Winged helix-like DNA-binding domain superfamily/Winged helix DNA-binding domain"/>
    <property type="match status" value="1"/>
</dbReference>
<keyword evidence="6" id="KW-1185">Reference proteome</keyword>
<keyword evidence="2" id="KW-0808">Transferase</keyword>
<dbReference type="InterPro" id="IPR029063">
    <property type="entry name" value="SAM-dependent_MTases_sf"/>
</dbReference>
<evidence type="ECO:0000256" key="1">
    <source>
        <dbReference type="ARBA" id="ARBA00022603"/>
    </source>
</evidence>
<name>A0A9P5LFK5_9HYPO</name>
<keyword evidence="3" id="KW-0949">S-adenosyl-L-methionine</keyword>
<evidence type="ECO:0000313" key="6">
    <source>
        <dbReference type="Proteomes" id="UP000722485"/>
    </source>
</evidence>
<dbReference type="InterPro" id="IPR036388">
    <property type="entry name" value="WH-like_DNA-bd_sf"/>
</dbReference>
<evidence type="ECO:0000313" key="5">
    <source>
        <dbReference type="EMBL" id="KAF7556740.1"/>
    </source>
</evidence>
<evidence type="ECO:0000256" key="2">
    <source>
        <dbReference type="ARBA" id="ARBA00022679"/>
    </source>
</evidence>
<dbReference type="PANTHER" id="PTHR43712">
    <property type="entry name" value="PUTATIVE (AFU_ORTHOLOGUE AFUA_4G14580)-RELATED"/>
    <property type="match status" value="1"/>
</dbReference>
<dbReference type="PANTHER" id="PTHR43712:SF5">
    <property type="entry name" value="O-METHYLTRANSFERASE ASQN-RELATED"/>
    <property type="match status" value="1"/>
</dbReference>
<reference evidence="5" key="1">
    <citation type="submission" date="2020-03" db="EMBL/GenBank/DDBJ databases">
        <title>Draft Genome Sequence of Cylindrodendrum hubeiense.</title>
        <authorList>
            <person name="Buettner E."/>
            <person name="Kellner H."/>
        </authorList>
    </citation>
    <scope>NUCLEOTIDE SEQUENCE</scope>
    <source>
        <strain evidence="5">IHI 201604</strain>
    </source>
</reference>
<gene>
    <name evidence="5" type="ORF">G7Z17_g1253</name>
</gene>
<dbReference type="SUPFAM" id="SSF46785">
    <property type="entry name" value="Winged helix' DNA-binding domain"/>
    <property type="match status" value="1"/>
</dbReference>
<evidence type="ECO:0000259" key="4">
    <source>
        <dbReference type="Pfam" id="PF00891"/>
    </source>
</evidence>
<proteinExistence type="predicted"/>
<sequence>MSGPLTALAIQVLRNAIILDNYVESNKLNPPSFSPEAPESWDLTNQDTEPARIALAQASHDLYELALGPMELVLMRATATKWDVIVTKVLADNNVYAAVPLEGTATFEEVSTKTGLNLDLTKRLIRYATTIRVFRESEPGRVAHTAQSALQLRNHVSYRREVFFNDLDLQTAFALPQAIKKYPRFGGDDTGATGAVQIALRSEEDIAYFDWLSKDKAKLEDFHVVMSSLQQLVMGEGIVKADIWRDLPPGALVVDIGGSTGHNSIILAKEYPHLNFVVEDLPEVVSENEKKFKQTPESETPAEVKNRVSFLAHNFFEPQPLAADVYLLRYILHDWSDVNCSAILKNLIPKLKSNSRIIIVDVLLNWTENIPLVRAKVQRAMDLDMLAGLGAKERSLEDWNRLFSSVDSRLEIEKTWAPRGTMYNMTLLILKLAV</sequence>
<dbReference type="GO" id="GO:0032259">
    <property type="term" value="P:methylation"/>
    <property type="evidence" value="ECO:0007669"/>
    <property type="project" value="UniProtKB-KW"/>
</dbReference>
<evidence type="ECO:0000256" key="3">
    <source>
        <dbReference type="ARBA" id="ARBA00022691"/>
    </source>
</evidence>
<dbReference type="AlphaFoldDB" id="A0A9P5LFK5"/>
<dbReference type="InterPro" id="IPR016461">
    <property type="entry name" value="COMT-like"/>
</dbReference>
<keyword evidence="1" id="KW-0489">Methyltransferase</keyword>
<feature type="domain" description="O-methyltransferase C-terminal" evidence="4">
    <location>
        <begin position="207"/>
        <end position="405"/>
    </location>
</feature>
<dbReference type="InterPro" id="IPR001077">
    <property type="entry name" value="COMT_C"/>
</dbReference>
<protein>
    <recommendedName>
        <fullName evidence="4">O-methyltransferase C-terminal domain-containing protein</fullName>
    </recommendedName>
</protein>
<dbReference type="OrthoDB" id="1606438at2759"/>
<dbReference type="GO" id="GO:0008171">
    <property type="term" value="F:O-methyltransferase activity"/>
    <property type="evidence" value="ECO:0007669"/>
    <property type="project" value="InterPro"/>
</dbReference>
<dbReference type="Proteomes" id="UP000722485">
    <property type="component" value="Unassembled WGS sequence"/>
</dbReference>
<organism evidence="5 6">
    <name type="scientific">Cylindrodendrum hubeiense</name>
    <dbReference type="NCBI Taxonomy" id="595255"/>
    <lineage>
        <taxon>Eukaryota</taxon>
        <taxon>Fungi</taxon>
        <taxon>Dikarya</taxon>
        <taxon>Ascomycota</taxon>
        <taxon>Pezizomycotina</taxon>
        <taxon>Sordariomycetes</taxon>
        <taxon>Hypocreomycetidae</taxon>
        <taxon>Hypocreales</taxon>
        <taxon>Nectriaceae</taxon>
        <taxon>Cylindrodendrum</taxon>
    </lineage>
</organism>
<dbReference type="SUPFAM" id="SSF53335">
    <property type="entry name" value="S-adenosyl-L-methionine-dependent methyltransferases"/>
    <property type="match status" value="1"/>
</dbReference>
<dbReference type="InterPro" id="IPR036390">
    <property type="entry name" value="WH_DNA-bd_sf"/>
</dbReference>
<dbReference type="Pfam" id="PF00891">
    <property type="entry name" value="Methyltransf_2"/>
    <property type="match status" value="1"/>
</dbReference>
<comment type="caution">
    <text evidence="5">The sequence shown here is derived from an EMBL/GenBank/DDBJ whole genome shotgun (WGS) entry which is preliminary data.</text>
</comment>
<dbReference type="EMBL" id="JAANBB010000010">
    <property type="protein sequence ID" value="KAF7556740.1"/>
    <property type="molecule type" value="Genomic_DNA"/>
</dbReference>
<dbReference type="PROSITE" id="PS51683">
    <property type="entry name" value="SAM_OMT_II"/>
    <property type="match status" value="1"/>
</dbReference>
<accession>A0A9P5LFK5</accession>